<evidence type="ECO:0000313" key="3">
    <source>
        <dbReference type="Proteomes" id="UP001623852"/>
    </source>
</evidence>
<accession>A0ABZ2UG84</accession>
<reference evidence="2 3" key="1">
    <citation type="submission" date="2024-03" db="EMBL/GenBank/DDBJ databases">
        <title>Flavobacterium soyae.</title>
        <authorList>
            <person name="Zheng W."/>
        </authorList>
    </citation>
    <scope>NUCLEOTIDE SEQUENCE [LARGE SCALE GENOMIC DNA]</scope>
    <source>
        <strain evidence="2 3">55</strain>
    </source>
</reference>
<keyword evidence="3" id="KW-1185">Reference proteome</keyword>
<dbReference type="SUPFAM" id="SSF53448">
    <property type="entry name" value="Nucleotide-diphospho-sugar transferases"/>
    <property type="match status" value="1"/>
</dbReference>
<protein>
    <submittedName>
        <fullName evidence="2">Glycosyltransferase family A protein</fullName>
        <ecNumber evidence="2">2.4.-.-</ecNumber>
    </submittedName>
</protein>
<dbReference type="InterPro" id="IPR029044">
    <property type="entry name" value="Nucleotide-diphossugar_trans"/>
</dbReference>
<dbReference type="Proteomes" id="UP001623852">
    <property type="component" value="Chromosome"/>
</dbReference>
<evidence type="ECO:0000259" key="1">
    <source>
        <dbReference type="Pfam" id="PF00535"/>
    </source>
</evidence>
<feature type="domain" description="Glycosyltransferase 2-like" evidence="1">
    <location>
        <begin position="6"/>
        <end position="135"/>
    </location>
</feature>
<keyword evidence="2" id="KW-0808">Transferase</keyword>
<dbReference type="GO" id="GO:0016757">
    <property type="term" value="F:glycosyltransferase activity"/>
    <property type="evidence" value="ECO:0007669"/>
    <property type="project" value="UniProtKB-KW"/>
</dbReference>
<dbReference type="InterPro" id="IPR050834">
    <property type="entry name" value="Glycosyltransf_2"/>
</dbReference>
<organism evidence="2 3">
    <name type="scientific">Flavobacterium soyae</name>
    <dbReference type="NCBI Taxonomy" id="2903098"/>
    <lineage>
        <taxon>Bacteria</taxon>
        <taxon>Pseudomonadati</taxon>
        <taxon>Bacteroidota</taxon>
        <taxon>Flavobacteriia</taxon>
        <taxon>Flavobacteriales</taxon>
        <taxon>Flavobacteriaceae</taxon>
        <taxon>Flavobacterium</taxon>
    </lineage>
</organism>
<evidence type="ECO:0000313" key="2">
    <source>
        <dbReference type="EMBL" id="WYZ20173.1"/>
    </source>
</evidence>
<dbReference type="EMBL" id="CP150845">
    <property type="protein sequence ID" value="WYZ20173.1"/>
    <property type="molecule type" value="Genomic_DNA"/>
</dbReference>
<gene>
    <name evidence="2" type="ORF">AABD74_01635</name>
</gene>
<dbReference type="PANTHER" id="PTHR43685:SF2">
    <property type="entry name" value="GLYCOSYLTRANSFERASE 2-LIKE DOMAIN-CONTAINING PROTEIN"/>
    <property type="match status" value="1"/>
</dbReference>
<dbReference type="EC" id="2.4.-.-" evidence="2"/>
<keyword evidence="2" id="KW-0328">Glycosyltransferase</keyword>
<dbReference type="Pfam" id="PF00535">
    <property type="entry name" value="Glycos_transf_2"/>
    <property type="match status" value="1"/>
</dbReference>
<dbReference type="CDD" id="cd00761">
    <property type="entry name" value="Glyco_tranf_GTA_type"/>
    <property type="match status" value="1"/>
</dbReference>
<dbReference type="PANTHER" id="PTHR43685">
    <property type="entry name" value="GLYCOSYLTRANSFERASE"/>
    <property type="match status" value="1"/>
</dbReference>
<dbReference type="Gene3D" id="3.90.550.10">
    <property type="entry name" value="Spore Coat Polysaccharide Biosynthesis Protein SpsA, Chain A"/>
    <property type="match status" value="1"/>
</dbReference>
<name>A0ABZ2UG84_9FLAO</name>
<dbReference type="RefSeq" id="WP_406844493.1">
    <property type="nucleotide sequence ID" value="NZ_CP150845.1"/>
</dbReference>
<dbReference type="InterPro" id="IPR001173">
    <property type="entry name" value="Glyco_trans_2-like"/>
</dbReference>
<proteinExistence type="predicted"/>
<sequence length="277" mass="32361">MSPTVSIIIPCFNQGQFLDQCLQSVLNQSYASWECIIVNDGSSDNSEEAAKKWIEKDSRFKYLFTENRGVCHARNLGADIAKGTYLLPLDADDYISDNYLHESVKNIDITNSKIVFGRAFFFGEKDEEFSLQNEVVVQDLLQYNKIHCCGLFRKSDFVIAGGYDENMKFGFEDWELWINMLKKGGKAAKLENSFLFYRIKENSRSTIIDNNEIKNQEMLEYILKKHIQAYGYNSIFEMYNKNLELQNAFKNLHTSFSFKTIFYLLLKKIKDKFKKQR</sequence>